<dbReference type="PROSITE" id="PS51059">
    <property type="entry name" value="PARP_CATALYTIC"/>
    <property type="match status" value="1"/>
</dbReference>
<evidence type="ECO:0000256" key="1">
    <source>
        <dbReference type="SAM" id="MobiDB-lite"/>
    </source>
</evidence>
<proteinExistence type="predicted"/>
<gene>
    <name evidence="3" type="ORF">Goshw_009442</name>
</gene>
<dbReference type="Proteomes" id="UP000593576">
    <property type="component" value="Unassembled WGS sequence"/>
</dbReference>
<feature type="region of interest" description="Disordered" evidence="1">
    <location>
        <begin position="95"/>
        <end position="116"/>
    </location>
</feature>
<protein>
    <recommendedName>
        <fullName evidence="2">PARP catalytic domain-containing protein</fullName>
    </recommendedName>
</protein>
<dbReference type="OrthoDB" id="1749397at2759"/>
<reference evidence="3 4" key="1">
    <citation type="journal article" date="2019" name="Genome Biol. Evol.">
        <title>Insights into the evolution of the New World diploid cottons (Gossypium, subgenus Houzingenia) based on genome sequencing.</title>
        <authorList>
            <person name="Grover C.E."/>
            <person name="Arick M.A. 2nd"/>
            <person name="Thrash A."/>
            <person name="Conover J.L."/>
            <person name="Sanders W.S."/>
            <person name="Peterson D.G."/>
            <person name="Frelichowski J.E."/>
            <person name="Scheffler J.A."/>
            <person name="Scheffler B.E."/>
            <person name="Wendel J.F."/>
        </authorList>
    </citation>
    <scope>NUCLEOTIDE SEQUENCE [LARGE SCALE GENOMIC DNA]</scope>
    <source>
        <strain evidence="3">1</strain>
        <tissue evidence="3">Leaf</tissue>
    </source>
</reference>
<sequence>MKKYRGTANVQCAWLASSKKALPTIMKHGPVDCRLSSIPDLYAAGVHLAVAEFANGRAKYCDIDENIVQYMILCCIIIGKMELLFPESGQCFPSSEDVDSGVDDLHHPKPSTDSNSVDLVNPSFSSSRLVQSFPRHDKGTLAALPRFVTSLKGTFLPNPDASLFNQQDKRTANRLFAASSGAKISHVKHNLYSIKKGELTVREYVVKIENVCALLAASGSAMSEAEKVEVVLAGLSSDFDAVLILTSFSTETLLFQRLVDIFLEFESRQLQVAREVLIQAHLVEPHLVVTVVDSGLSRDVHGGRLHRRGFQLRIYDSLNTSNTVRVSSFACGQKLQGGVYGDSRSGENLLGRFQNQSWCPSQARTASFYRHPNMAEYRIGFGSDNGPFDLYGMSTRRHMQGCNADTSALIELPDVCHPSESVSVGSQAECGNNIKELCLSSSRNNLRISPGSASLSSPLLRYNITSLLLMFRYSLPLYNLIWEAKAKFPLLLILFAKMGLLAFSNQNQALSFALEIDFFCVSNGELDFFNTFRDGLDIKVDWKRRPSPALRSLIDFWATVLIT</sequence>
<dbReference type="AlphaFoldDB" id="A0A7J9LV02"/>
<comment type="caution">
    <text evidence="3">The sequence shown here is derived from an EMBL/GenBank/DDBJ whole genome shotgun (WGS) entry which is preliminary data.</text>
</comment>
<dbReference type="InterPro" id="IPR012317">
    <property type="entry name" value="Poly(ADP-ribose)pol_cat_dom"/>
</dbReference>
<dbReference type="InterPro" id="IPR044964">
    <property type="entry name" value="RCD1/SRO1-5"/>
</dbReference>
<accession>A0A7J9LV02</accession>
<keyword evidence="4" id="KW-1185">Reference proteome</keyword>
<dbReference type="Gene3D" id="3.90.228.10">
    <property type="match status" value="1"/>
</dbReference>
<dbReference type="PANTHER" id="PTHR32263">
    <property type="entry name" value="INACTIVE POLY [ADP-RIBOSE] POLYMERASE SRO4-RELATED"/>
    <property type="match status" value="1"/>
</dbReference>
<dbReference type="PANTHER" id="PTHR32263:SF5">
    <property type="entry name" value="INACTIVE POLY [ADP-RIBOSE] POLYMERASE SRO1-RELATED"/>
    <property type="match status" value="1"/>
</dbReference>
<evidence type="ECO:0000313" key="3">
    <source>
        <dbReference type="EMBL" id="MBA0862508.1"/>
    </source>
</evidence>
<dbReference type="SUPFAM" id="SSF56399">
    <property type="entry name" value="ADP-ribosylation"/>
    <property type="match status" value="1"/>
</dbReference>
<evidence type="ECO:0000259" key="2">
    <source>
        <dbReference type="PROSITE" id="PS51059"/>
    </source>
</evidence>
<dbReference type="GO" id="GO:0003950">
    <property type="term" value="F:NAD+ poly-ADP-ribosyltransferase activity"/>
    <property type="evidence" value="ECO:0007669"/>
    <property type="project" value="InterPro"/>
</dbReference>
<name>A0A7J9LV02_GOSSC</name>
<evidence type="ECO:0000313" key="4">
    <source>
        <dbReference type="Proteomes" id="UP000593576"/>
    </source>
</evidence>
<feature type="domain" description="PARP catalytic" evidence="2">
    <location>
        <begin position="1"/>
        <end position="172"/>
    </location>
</feature>
<dbReference type="EMBL" id="JABFAF010000008">
    <property type="protein sequence ID" value="MBA0862508.1"/>
    <property type="molecule type" value="Genomic_DNA"/>
</dbReference>
<organism evidence="3 4">
    <name type="scientific">Gossypium schwendimanii</name>
    <name type="common">Cotton</name>
    <dbReference type="NCBI Taxonomy" id="34291"/>
    <lineage>
        <taxon>Eukaryota</taxon>
        <taxon>Viridiplantae</taxon>
        <taxon>Streptophyta</taxon>
        <taxon>Embryophyta</taxon>
        <taxon>Tracheophyta</taxon>
        <taxon>Spermatophyta</taxon>
        <taxon>Magnoliopsida</taxon>
        <taxon>eudicotyledons</taxon>
        <taxon>Gunneridae</taxon>
        <taxon>Pentapetalae</taxon>
        <taxon>rosids</taxon>
        <taxon>malvids</taxon>
        <taxon>Malvales</taxon>
        <taxon>Malvaceae</taxon>
        <taxon>Malvoideae</taxon>
        <taxon>Gossypium</taxon>
    </lineage>
</organism>